<dbReference type="Pfam" id="PF13469">
    <property type="entry name" value="Sulfotransfer_3"/>
    <property type="match status" value="1"/>
</dbReference>
<dbReference type="InParanoid" id="A0A3M0BYE2"/>
<dbReference type="EMBL" id="REFR01000016">
    <property type="protein sequence ID" value="RMB01467.1"/>
    <property type="molecule type" value="Genomic_DNA"/>
</dbReference>
<reference evidence="1 2" key="1">
    <citation type="submission" date="2018-10" db="EMBL/GenBank/DDBJ databases">
        <title>Genomic Encyclopedia of Archaeal and Bacterial Type Strains, Phase II (KMG-II): from individual species to whole genera.</title>
        <authorList>
            <person name="Goeker M."/>
        </authorList>
    </citation>
    <scope>NUCLEOTIDE SEQUENCE [LARGE SCALE GENOMIC DNA]</scope>
    <source>
        <strain evidence="1 2">DSM 25217</strain>
    </source>
</reference>
<sequence>MTKRFALQASCVKYGDQRQKGDRVIKTALFHLFSRLVTSYRGKRLLEDTLSPAFGQPRFTADTPPFPLSPAPRATTVEEIPATLSKTPVFITARFRSGSSFLWHLFNHCENVTAYYEPLNERRWFLSSETGRDVDPTHRGVSSYGLSYDGMADLASLFDDGWGSVRLFMDAAAHDARLETYINALIDRSQGQPVLQFNRMDFRLDWVKSRFPTAKIIHLTRDPREQWISMLGPDSGCTPETSLKAFAPYDRFYLKTWARDLVRVFPFLALDDSDRPYLLHYLIWRLSDSAGRAFSDLSLTFEALVGSPEKTLGLISKTTGTVLDYANLHPLFIPPDTEKWKRFAEENWFAALEARGERLLAAAYGKPYG</sequence>
<name>A0A3M0BYE2_9PROT</name>
<organism evidence="1 2">
    <name type="scientific">Eilatimonas milleporae</name>
    <dbReference type="NCBI Taxonomy" id="911205"/>
    <lineage>
        <taxon>Bacteria</taxon>
        <taxon>Pseudomonadati</taxon>
        <taxon>Pseudomonadota</taxon>
        <taxon>Alphaproteobacteria</taxon>
        <taxon>Kordiimonadales</taxon>
        <taxon>Kordiimonadaceae</taxon>
        <taxon>Eilatimonas</taxon>
    </lineage>
</organism>
<keyword evidence="1" id="KW-0808">Transferase</keyword>
<dbReference type="OrthoDB" id="7180669at2"/>
<dbReference type="InterPro" id="IPR027417">
    <property type="entry name" value="P-loop_NTPase"/>
</dbReference>
<proteinExistence type="predicted"/>
<gene>
    <name evidence="1" type="ORF">BXY39_3651</name>
</gene>
<dbReference type="GO" id="GO:0016740">
    <property type="term" value="F:transferase activity"/>
    <property type="evidence" value="ECO:0007669"/>
    <property type="project" value="UniProtKB-KW"/>
</dbReference>
<keyword evidence="2" id="KW-1185">Reference proteome</keyword>
<comment type="caution">
    <text evidence="1">The sequence shown here is derived from an EMBL/GenBank/DDBJ whole genome shotgun (WGS) entry which is preliminary data.</text>
</comment>
<evidence type="ECO:0000313" key="2">
    <source>
        <dbReference type="Proteomes" id="UP000271227"/>
    </source>
</evidence>
<protein>
    <submittedName>
        <fullName evidence="1">Sulfotransferase family protein</fullName>
    </submittedName>
</protein>
<dbReference type="SUPFAM" id="SSF52540">
    <property type="entry name" value="P-loop containing nucleoside triphosphate hydrolases"/>
    <property type="match status" value="1"/>
</dbReference>
<dbReference type="Proteomes" id="UP000271227">
    <property type="component" value="Unassembled WGS sequence"/>
</dbReference>
<accession>A0A3M0BYE2</accession>
<dbReference type="RefSeq" id="WP_121940286.1">
    <property type="nucleotide sequence ID" value="NZ_REFR01000016.1"/>
</dbReference>
<evidence type="ECO:0000313" key="1">
    <source>
        <dbReference type="EMBL" id="RMB01467.1"/>
    </source>
</evidence>
<dbReference type="AlphaFoldDB" id="A0A3M0BYE2"/>
<dbReference type="Gene3D" id="3.40.50.300">
    <property type="entry name" value="P-loop containing nucleotide triphosphate hydrolases"/>
    <property type="match status" value="1"/>
</dbReference>